<dbReference type="Proteomes" id="UP000446768">
    <property type="component" value="Unassembled WGS sequence"/>
</dbReference>
<evidence type="ECO:0008006" key="4">
    <source>
        <dbReference type="Google" id="ProtNLM"/>
    </source>
</evidence>
<dbReference type="Gene3D" id="3.40.190.10">
    <property type="entry name" value="Periplasmic binding protein-like II"/>
    <property type="match status" value="2"/>
</dbReference>
<dbReference type="EMBL" id="WKJJ01000008">
    <property type="protein sequence ID" value="MRV72955.1"/>
    <property type="molecule type" value="Genomic_DNA"/>
</dbReference>
<feature type="signal peptide" evidence="1">
    <location>
        <begin position="1"/>
        <end position="20"/>
    </location>
</feature>
<gene>
    <name evidence="2" type="ORF">GJ700_14695</name>
</gene>
<keyword evidence="3" id="KW-1185">Reference proteome</keyword>
<protein>
    <recommendedName>
        <fullName evidence="4">Transporter substrate-binding domain-containing protein</fullName>
    </recommendedName>
</protein>
<comment type="caution">
    <text evidence="2">The sequence shown here is derived from an EMBL/GenBank/DDBJ whole genome shotgun (WGS) entry which is preliminary data.</text>
</comment>
<feature type="chain" id="PRO_5031339726" description="Transporter substrate-binding domain-containing protein" evidence="1">
    <location>
        <begin position="21"/>
        <end position="261"/>
    </location>
</feature>
<organism evidence="2 3">
    <name type="scientific">Pseudoduganella rivuli</name>
    <dbReference type="NCBI Taxonomy" id="2666085"/>
    <lineage>
        <taxon>Bacteria</taxon>
        <taxon>Pseudomonadati</taxon>
        <taxon>Pseudomonadota</taxon>
        <taxon>Betaproteobacteria</taxon>
        <taxon>Burkholderiales</taxon>
        <taxon>Oxalobacteraceae</taxon>
        <taxon>Telluria group</taxon>
        <taxon>Pseudoduganella</taxon>
    </lineage>
</organism>
<dbReference type="RefSeq" id="WP_154375045.1">
    <property type="nucleotide sequence ID" value="NZ_WKJJ01000008.1"/>
</dbReference>
<name>A0A7X2IN63_9BURK</name>
<evidence type="ECO:0000313" key="3">
    <source>
        <dbReference type="Proteomes" id="UP000446768"/>
    </source>
</evidence>
<dbReference type="SUPFAM" id="SSF53850">
    <property type="entry name" value="Periplasmic binding protein-like II"/>
    <property type="match status" value="1"/>
</dbReference>
<accession>A0A7X2IN63</accession>
<reference evidence="2 3" key="1">
    <citation type="submission" date="2019-11" db="EMBL/GenBank/DDBJ databases">
        <title>Novel species isolated from a subtropical stream in China.</title>
        <authorList>
            <person name="Lu H."/>
        </authorList>
    </citation>
    <scope>NUCLEOTIDE SEQUENCE [LARGE SCALE GENOMIC DNA]</scope>
    <source>
        <strain evidence="2 3">FT92W</strain>
    </source>
</reference>
<keyword evidence="1" id="KW-0732">Signal</keyword>
<sequence length="261" mass="28820">MLRHAACALVFAFATTPAAAVTLRLCTDEHSRLPYITPQGTGVADVLIREAARELGITVEFRPAPITRCREEVRVNAVDGFPTVPYSASVTDFMAFPMHGNDPDPSRAVGNIRAMVFRRVGTPAAWDGARFTQLNTPVLVPFGSVLLLDRLTQMGVPLENTARGLEANFQKLLAGRAELAVGSEFTGNVLLGQPQYAGKIEALPVPFTDEPYYLGVSKQFRDSNRETMEKLWNTMARIRKSPAYQQTLRKAMDEHARTLKE</sequence>
<dbReference type="AlphaFoldDB" id="A0A7X2IN63"/>
<proteinExistence type="predicted"/>
<evidence type="ECO:0000313" key="2">
    <source>
        <dbReference type="EMBL" id="MRV72955.1"/>
    </source>
</evidence>
<evidence type="ECO:0000256" key="1">
    <source>
        <dbReference type="SAM" id="SignalP"/>
    </source>
</evidence>